<accession>A0A4Y2RMZ4</accession>
<gene>
    <name evidence="1" type="ORF">AVEN_124518_1</name>
</gene>
<dbReference type="EMBL" id="BGPR01017636">
    <property type="protein sequence ID" value="GBN76770.1"/>
    <property type="molecule type" value="Genomic_DNA"/>
</dbReference>
<keyword evidence="2" id="KW-1185">Reference proteome</keyword>
<evidence type="ECO:0000313" key="2">
    <source>
        <dbReference type="Proteomes" id="UP000499080"/>
    </source>
</evidence>
<proteinExistence type="predicted"/>
<dbReference type="AlphaFoldDB" id="A0A4Y2RMZ4"/>
<dbReference type="Proteomes" id="UP000499080">
    <property type="component" value="Unassembled WGS sequence"/>
</dbReference>
<dbReference type="OrthoDB" id="10035396at2759"/>
<organism evidence="1 2">
    <name type="scientific">Araneus ventricosus</name>
    <name type="common">Orbweaver spider</name>
    <name type="synonym">Epeira ventricosa</name>
    <dbReference type="NCBI Taxonomy" id="182803"/>
    <lineage>
        <taxon>Eukaryota</taxon>
        <taxon>Metazoa</taxon>
        <taxon>Ecdysozoa</taxon>
        <taxon>Arthropoda</taxon>
        <taxon>Chelicerata</taxon>
        <taxon>Arachnida</taxon>
        <taxon>Araneae</taxon>
        <taxon>Araneomorphae</taxon>
        <taxon>Entelegynae</taxon>
        <taxon>Araneoidea</taxon>
        <taxon>Araneidae</taxon>
        <taxon>Araneus</taxon>
    </lineage>
</organism>
<protein>
    <submittedName>
        <fullName evidence="1">Uncharacterized protein</fullName>
    </submittedName>
</protein>
<evidence type="ECO:0000313" key="1">
    <source>
        <dbReference type="EMBL" id="GBN76770.1"/>
    </source>
</evidence>
<comment type="caution">
    <text evidence="1">The sequence shown here is derived from an EMBL/GenBank/DDBJ whole genome shotgun (WGS) entry which is preliminary data.</text>
</comment>
<reference evidence="1 2" key="1">
    <citation type="journal article" date="2019" name="Sci. Rep.">
        <title>Orb-weaving spider Araneus ventricosus genome elucidates the spidroin gene catalogue.</title>
        <authorList>
            <person name="Kono N."/>
            <person name="Nakamura H."/>
            <person name="Ohtoshi R."/>
            <person name="Moran D.A.P."/>
            <person name="Shinohara A."/>
            <person name="Yoshida Y."/>
            <person name="Fujiwara M."/>
            <person name="Mori M."/>
            <person name="Tomita M."/>
            <person name="Arakawa K."/>
        </authorList>
    </citation>
    <scope>NUCLEOTIDE SEQUENCE [LARGE SCALE GENOMIC DNA]</scope>
</reference>
<sequence>MIIVLVESANEFTGTVAVDNSTLNDVFNDKAKVNATHNNSRRRTASSGPVYSSSRISVDKDGYIYTGKRNTVPLGNPNIFKNDVALDNMYANLAQLPVEREVPPAPSKIQPLMVQNNNNYRETLKKLNDKFGNVKASLANEYIKVYPETAERHPKMQK</sequence>
<name>A0A4Y2RMZ4_ARAVE</name>